<sequence length="668" mass="74419">MYFSLTIKGFEYAEHSFFGNAITLTLSDGTTQLAKDYPFKLSNALNLTYGEINGLGGDFYGTNDPISDGSTQEEQRSRFMAAFKTLADPSGLQPGEALAILGALQEEVDAVNEALRKHEDPSIAYSKLPADEWKALQKITSWRIVYRLGPTYLGLAKINFDHFGADARTTYNAGHAVAIEEAVKSNGDLDLAYALNAFADHFLEDSFSAGHLRTPRRDCHSGWMVNPWPDLCAKDMHDEDCAIGLSVKNPKGEAWTCYGDKRALDNANEDNKNRCLAAVQASADEIYNAWKSKQKPAAYKAWDHAPTLESANASTQVLAPLFRLNNGTLERRKPITDRRKWEFIASDWTFAGTHNECMGSHWWDYPITIDGPTWLLPGSSVVSTTPSSGKCCVYYQDIQGGIRQSAHDGAWAASNAGMFKAKRFTPLAVITWNSGKEIRIYCLSQDDMLQEWCYSSANAQGSWYTGDLNNLRVRGAPNTSIAAIQWKNGSQIRVYCQESTSDEIQEFCHDSSWTRGHILPTARTGSTIAVAGWSDNGIHLRVYYQAPDLTLREQCWDPSNWYAGGFSTDKVPRHSSISAIGWYNSGVYLRVYWHDSSQNIVGYEWKNGSWVSAGTVLTLLPRGTRSSIIQWDNGQRIRFYYQARNNDILEECNDGGAWFTGSVVATSS</sequence>
<evidence type="ECO:0000256" key="1">
    <source>
        <dbReference type="ARBA" id="ARBA00009042"/>
    </source>
</evidence>
<accession>A0A6A6HSY4</accession>
<protein>
    <submittedName>
        <fullName evidence="2">Uncharacterized protein</fullName>
    </submittedName>
</protein>
<dbReference type="Proteomes" id="UP000800094">
    <property type="component" value="Unassembled WGS sequence"/>
</dbReference>
<proteinExistence type="inferred from homology"/>
<dbReference type="CDD" id="cd22893">
    <property type="entry name" value="PlcA-like"/>
    <property type="match status" value="1"/>
</dbReference>
<keyword evidence="3" id="KW-1185">Reference proteome</keyword>
<dbReference type="Gene3D" id="2.120.10.70">
    <property type="entry name" value="Fucose-specific lectin"/>
    <property type="match status" value="1"/>
</dbReference>
<dbReference type="AlphaFoldDB" id="A0A6A6HSY4"/>
<dbReference type="EMBL" id="ML987213">
    <property type="protein sequence ID" value="KAF2241285.1"/>
    <property type="molecule type" value="Genomic_DNA"/>
</dbReference>
<gene>
    <name evidence="2" type="ORF">BU26DRAFT_441122</name>
</gene>
<dbReference type="OrthoDB" id="4330301at2759"/>
<dbReference type="RefSeq" id="XP_033676289.1">
    <property type="nucleotide sequence ID" value="XM_033824439.1"/>
</dbReference>
<dbReference type="InterPro" id="IPR049756">
    <property type="entry name" value="PlcA-like_dom"/>
</dbReference>
<dbReference type="Pfam" id="PF07938">
    <property type="entry name" value="Fungal_lectin"/>
    <property type="match status" value="1"/>
</dbReference>
<dbReference type="GeneID" id="54577769"/>
<dbReference type="Gene3D" id="2.40.128.190">
    <property type="match status" value="1"/>
</dbReference>
<evidence type="ECO:0000313" key="2">
    <source>
        <dbReference type="EMBL" id="KAF2241285.1"/>
    </source>
</evidence>
<reference evidence="2" key="1">
    <citation type="journal article" date="2020" name="Stud. Mycol.">
        <title>101 Dothideomycetes genomes: a test case for predicting lifestyles and emergence of pathogens.</title>
        <authorList>
            <person name="Haridas S."/>
            <person name="Albert R."/>
            <person name="Binder M."/>
            <person name="Bloem J."/>
            <person name="Labutti K."/>
            <person name="Salamov A."/>
            <person name="Andreopoulos B."/>
            <person name="Baker S."/>
            <person name="Barry K."/>
            <person name="Bills G."/>
            <person name="Bluhm B."/>
            <person name="Cannon C."/>
            <person name="Castanera R."/>
            <person name="Culley D."/>
            <person name="Daum C."/>
            <person name="Ezra D."/>
            <person name="Gonzalez J."/>
            <person name="Henrissat B."/>
            <person name="Kuo A."/>
            <person name="Liang C."/>
            <person name="Lipzen A."/>
            <person name="Lutzoni F."/>
            <person name="Magnuson J."/>
            <person name="Mondo S."/>
            <person name="Nolan M."/>
            <person name="Ohm R."/>
            <person name="Pangilinan J."/>
            <person name="Park H.-J."/>
            <person name="Ramirez L."/>
            <person name="Alfaro M."/>
            <person name="Sun H."/>
            <person name="Tritt A."/>
            <person name="Yoshinaga Y."/>
            <person name="Zwiers L.-H."/>
            <person name="Turgeon B."/>
            <person name="Goodwin S."/>
            <person name="Spatafora J."/>
            <person name="Crous P."/>
            <person name="Grigoriev I."/>
        </authorList>
    </citation>
    <scope>NUCLEOTIDE SEQUENCE</scope>
    <source>
        <strain evidence="2">CBS 122368</strain>
    </source>
</reference>
<evidence type="ECO:0000313" key="3">
    <source>
        <dbReference type="Proteomes" id="UP000800094"/>
    </source>
</evidence>
<comment type="similarity">
    <text evidence="1">Belongs to the fungal fucose-specific lectin family.</text>
</comment>
<dbReference type="InterPro" id="IPR012475">
    <property type="entry name" value="Fungal_lectin"/>
</dbReference>
<name>A0A6A6HSY4_9PLEO</name>
<organism evidence="2 3">
    <name type="scientific">Trematosphaeria pertusa</name>
    <dbReference type="NCBI Taxonomy" id="390896"/>
    <lineage>
        <taxon>Eukaryota</taxon>
        <taxon>Fungi</taxon>
        <taxon>Dikarya</taxon>
        <taxon>Ascomycota</taxon>
        <taxon>Pezizomycotina</taxon>
        <taxon>Dothideomycetes</taxon>
        <taxon>Pleosporomycetidae</taxon>
        <taxon>Pleosporales</taxon>
        <taxon>Massarineae</taxon>
        <taxon>Trematosphaeriaceae</taxon>
        <taxon>Trematosphaeria</taxon>
    </lineage>
</organism>
<dbReference type="SUPFAM" id="SSF89372">
    <property type="entry name" value="Fucose-specific lectin"/>
    <property type="match status" value="1"/>
</dbReference>